<keyword evidence="6 10" id="KW-1133">Transmembrane helix</keyword>
<feature type="transmembrane region" description="Helical" evidence="10">
    <location>
        <begin position="12"/>
        <end position="35"/>
    </location>
</feature>
<evidence type="ECO:0000256" key="10">
    <source>
        <dbReference type="HAMAP-Rule" id="MF_00115"/>
    </source>
</evidence>
<dbReference type="InterPro" id="IPR001185">
    <property type="entry name" value="MS_channel"/>
</dbReference>
<accession>A0A542ER02</accession>
<dbReference type="Gene3D" id="1.10.1200.120">
    <property type="entry name" value="Large-conductance mechanosensitive channel, MscL, domain 1"/>
    <property type="match status" value="1"/>
</dbReference>
<reference evidence="11 12" key="1">
    <citation type="submission" date="2019-06" db="EMBL/GenBank/DDBJ databases">
        <title>Sequencing the genomes of 1000 actinobacteria strains.</title>
        <authorList>
            <person name="Klenk H.-P."/>
        </authorList>
    </citation>
    <scope>NUCLEOTIDE SEQUENCE [LARGE SCALE GENOMIC DNA]</scope>
    <source>
        <strain evidence="11 12">DSM 17305</strain>
    </source>
</reference>
<keyword evidence="5 10" id="KW-0812">Transmembrane</keyword>
<proteinExistence type="inferred from homology"/>
<comment type="function">
    <text evidence="10">Channel that opens in response to stretch forces in the membrane lipid bilayer. May participate in the regulation of osmotic pressure changes within the cell.</text>
</comment>
<evidence type="ECO:0000256" key="8">
    <source>
        <dbReference type="ARBA" id="ARBA00023136"/>
    </source>
</evidence>
<keyword evidence="3 10" id="KW-0813">Transport</keyword>
<comment type="caution">
    <text evidence="11">The sequence shown here is derived from an EMBL/GenBank/DDBJ whole genome shotgun (WGS) entry which is preliminary data.</text>
</comment>
<dbReference type="PRINTS" id="PR01264">
    <property type="entry name" value="MECHCHANNEL"/>
</dbReference>
<dbReference type="Pfam" id="PF01741">
    <property type="entry name" value="MscL"/>
    <property type="match status" value="1"/>
</dbReference>
<dbReference type="EMBL" id="VFMM01000001">
    <property type="protein sequence ID" value="TQJ17606.1"/>
    <property type="molecule type" value="Genomic_DNA"/>
</dbReference>
<evidence type="ECO:0000256" key="5">
    <source>
        <dbReference type="ARBA" id="ARBA00022692"/>
    </source>
</evidence>
<name>A0A542ER02_9ACTN</name>
<dbReference type="InterPro" id="IPR019823">
    <property type="entry name" value="Mechanosensitive_channel_CS"/>
</dbReference>
<dbReference type="PANTHER" id="PTHR30266:SF2">
    <property type="entry name" value="LARGE-CONDUCTANCE MECHANOSENSITIVE CHANNEL"/>
    <property type="match status" value="1"/>
</dbReference>
<comment type="subunit">
    <text evidence="10">Homopentamer.</text>
</comment>
<keyword evidence="12" id="KW-1185">Reference proteome</keyword>
<dbReference type="AlphaFoldDB" id="A0A542ER02"/>
<evidence type="ECO:0000256" key="4">
    <source>
        <dbReference type="ARBA" id="ARBA00022475"/>
    </source>
</evidence>
<gene>
    <name evidence="10" type="primary">mscL</name>
    <name evidence="11" type="ORF">FB475_1729</name>
</gene>
<dbReference type="PANTHER" id="PTHR30266">
    <property type="entry name" value="MECHANOSENSITIVE CHANNEL MSCL"/>
    <property type="match status" value="1"/>
</dbReference>
<dbReference type="GO" id="GO:0005886">
    <property type="term" value="C:plasma membrane"/>
    <property type="evidence" value="ECO:0007669"/>
    <property type="project" value="UniProtKB-SubCell"/>
</dbReference>
<dbReference type="NCBIfam" id="TIGR00220">
    <property type="entry name" value="mscL"/>
    <property type="match status" value="1"/>
</dbReference>
<sequence>MLKGFKEFIMRGNVVDLAVAVVIGAAFGAIVTALVDNLINPLIAAIFGKADISKVWTFKLNGAEFSIGKVLQAGLNFLFVAAAVYFFIVLPLNKLAERRKRGVEPEPDPLTTDQELLTEIRDLLRAGRSDLR</sequence>
<keyword evidence="4 10" id="KW-1003">Cell membrane</keyword>
<evidence type="ECO:0000256" key="1">
    <source>
        <dbReference type="ARBA" id="ARBA00004651"/>
    </source>
</evidence>
<evidence type="ECO:0000256" key="3">
    <source>
        <dbReference type="ARBA" id="ARBA00022448"/>
    </source>
</evidence>
<dbReference type="Proteomes" id="UP000316298">
    <property type="component" value="Unassembled WGS sequence"/>
</dbReference>
<dbReference type="SUPFAM" id="SSF81330">
    <property type="entry name" value="Gated mechanosensitive channel"/>
    <property type="match status" value="1"/>
</dbReference>
<evidence type="ECO:0000256" key="9">
    <source>
        <dbReference type="ARBA" id="ARBA00023303"/>
    </source>
</evidence>
<keyword evidence="8 10" id="KW-0472">Membrane</keyword>
<keyword evidence="9 10" id="KW-0407">Ion channel</keyword>
<evidence type="ECO:0000313" key="11">
    <source>
        <dbReference type="EMBL" id="TQJ17606.1"/>
    </source>
</evidence>
<comment type="similarity">
    <text evidence="2 10">Belongs to the MscL family.</text>
</comment>
<protein>
    <recommendedName>
        <fullName evidence="10">Large-conductance mechanosensitive channel</fullName>
    </recommendedName>
</protein>
<dbReference type="OrthoDB" id="9810350at2"/>
<dbReference type="HAMAP" id="MF_00115">
    <property type="entry name" value="MscL"/>
    <property type="match status" value="1"/>
</dbReference>
<dbReference type="GO" id="GO:0008381">
    <property type="term" value="F:mechanosensitive monoatomic ion channel activity"/>
    <property type="evidence" value="ECO:0007669"/>
    <property type="project" value="UniProtKB-UniRule"/>
</dbReference>
<feature type="transmembrane region" description="Helical" evidence="10">
    <location>
        <begin position="70"/>
        <end position="92"/>
    </location>
</feature>
<evidence type="ECO:0000256" key="2">
    <source>
        <dbReference type="ARBA" id="ARBA00007254"/>
    </source>
</evidence>
<dbReference type="InterPro" id="IPR037673">
    <property type="entry name" value="MSC/AndL"/>
</dbReference>
<organism evidence="11 12">
    <name type="scientific">Kribbella jejuensis</name>
    <dbReference type="NCBI Taxonomy" id="236068"/>
    <lineage>
        <taxon>Bacteria</taxon>
        <taxon>Bacillati</taxon>
        <taxon>Actinomycetota</taxon>
        <taxon>Actinomycetes</taxon>
        <taxon>Propionibacteriales</taxon>
        <taxon>Kribbellaceae</taxon>
        <taxon>Kribbella</taxon>
    </lineage>
</organism>
<dbReference type="InterPro" id="IPR036019">
    <property type="entry name" value="MscL_channel"/>
</dbReference>
<evidence type="ECO:0000256" key="7">
    <source>
        <dbReference type="ARBA" id="ARBA00023065"/>
    </source>
</evidence>
<evidence type="ECO:0000313" key="12">
    <source>
        <dbReference type="Proteomes" id="UP000316298"/>
    </source>
</evidence>
<dbReference type="PROSITE" id="PS01327">
    <property type="entry name" value="MSCL"/>
    <property type="match status" value="1"/>
</dbReference>
<comment type="subcellular location">
    <subcellularLocation>
        <location evidence="1 10">Cell membrane</location>
        <topology evidence="1 10">Multi-pass membrane protein</topology>
    </subcellularLocation>
</comment>
<keyword evidence="7 10" id="KW-0406">Ion transport</keyword>
<evidence type="ECO:0000256" key="6">
    <source>
        <dbReference type="ARBA" id="ARBA00022989"/>
    </source>
</evidence>